<comment type="caution">
    <text evidence="3">The sequence shown here is derived from an EMBL/GenBank/DDBJ whole genome shotgun (WGS) entry which is preliminary data.</text>
</comment>
<dbReference type="EMBL" id="JACHLP010000010">
    <property type="protein sequence ID" value="MBB4845538.1"/>
    <property type="molecule type" value="Genomic_DNA"/>
</dbReference>
<dbReference type="InterPro" id="IPR036010">
    <property type="entry name" value="2Fe-2S_ferredoxin-like_sf"/>
</dbReference>
<evidence type="ECO:0000256" key="1">
    <source>
        <dbReference type="ARBA" id="ARBA00023002"/>
    </source>
</evidence>
<dbReference type="AlphaFoldDB" id="A0A840LH44"/>
<reference evidence="3 4" key="1">
    <citation type="submission" date="2020-08" db="EMBL/GenBank/DDBJ databases">
        <title>Functional genomics of gut bacteria from endangered species of beetles.</title>
        <authorList>
            <person name="Carlos-Shanley C."/>
        </authorList>
    </citation>
    <scope>NUCLEOTIDE SEQUENCE [LARGE SCALE GENOMIC DNA]</scope>
    <source>
        <strain evidence="3 4">S00239</strain>
    </source>
</reference>
<dbReference type="GO" id="GO:0051536">
    <property type="term" value="F:iron-sulfur cluster binding"/>
    <property type="evidence" value="ECO:0007669"/>
    <property type="project" value="InterPro"/>
</dbReference>
<dbReference type="PROSITE" id="PS51085">
    <property type="entry name" value="2FE2S_FER_2"/>
    <property type="match status" value="1"/>
</dbReference>
<gene>
    <name evidence="3" type="ORF">HNP55_004090</name>
</gene>
<keyword evidence="1" id="KW-0560">Oxidoreductase</keyword>
<dbReference type="InterPro" id="IPR001041">
    <property type="entry name" value="2Fe-2S_ferredoxin-type"/>
</dbReference>
<name>A0A840LH44_9BURK</name>
<dbReference type="InterPro" id="IPR042204">
    <property type="entry name" value="2Fe-2S-bd_N"/>
</dbReference>
<accession>A0A840LH44</accession>
<dbReference type="RefSeq" id="WP_221439709.1">
    <property type="nucleotide sequence ID" value="NZ_JACHLP010000010.1"/>
</dbReference>
<proteinExistence type="predicted"/>
<organism evidence="3 4">
    <name type="scientific">Roseateles oligotrophus</name>
    <dbReference type="NCBI Taxonomy" id="1769250"/>
    <lineage>
        <taxon>Bacteria</taxon>
        <taxon>Pseudomonadati</taxon>
        <taxon>Pseudomonadota</taxon>
        <taxon>Betaproteobacteria</taxon>
        <taxon>Burkholderiales</taxon>
        <taxon>Sphaerotilaceae</taxon>
        <taxon>Roseateles</taxon>
    </lineage>
</organism>
<dbReference type="Pfam" id="PF13510">
    <property type="entry name" value="Fer2_4"/>
    <property type="match status" value="1"/>
</dbReference>
<sequence length="81" mass="8289">MNPITLHINGLALQVAADITVAAALAQAGLGATRRSESGQPRAAFCGMGVCQECRVQIDGIKHRLACLTAVAEGMQIVSAA</sequence>
<evidence type="ECO:0000313" key="4">
    <source>
        <dbReference type="Proteomes" id="UP000562027"/>
    </source>
</evidence>
<evidence type="ECO:0000259" key="2">
    <source>
        <dbReference type="PROSITE" id="PS51085"/>
    </source>
</evidence>
<keyword evidence="4" id="KW-1185">Reference proteome</keyword>
<evidence type="ECO:0000313" key="3">
    <source>
        <dbReference type="EMBL" id="MBB4845538.1"/>
    </source>
</evidence>
<feature type="domain" description="2Fe-2S ferredoxin-type" evidence="2">
    <location>
        <begin position="2"/>
        <end position="81"/>
    </location>
</feature>
<protein>
    <submittedName>
        <fullName evidence="3">Putative molibdopterin-dependent oxidoreductase YjgC</fullName>
    </submittedName>
</protein>
<dbReference type="SUPFAM" id="SSF54292">
    <property type="entry name" value="2Fe-2S ferredoxin-like"/>
    <property type="match status" value="1"/>
</dbReference>
<dbReference type="GO" id="GO:0016491">
    <property type="term" value="F:oxidoreductase activity"/>
    <property type="evidence" value="ECO:0007669"/>
    <property type="project" value="UniProtKB-KW"/>
</dbReference>
<dbReference type="Gene3D" id="3.10.20.440">
    <property type="entry name" value="2Fe-2S iron-sulphur cluster binding domain, sarcosine oxidase, alpha subunit, N-terminal domain"/>
    <property type="match status" value="1"/>
</dbReference>
<dbReference type="Proteomes" id="UP000562027">
    <property type="component" value="Unassembled WGS sequence"/>
</dbReference>